<evidence type="ECO:0000256" key="8">
    <source>
        <dbReference type="SAM" id="Phobius"/>
    </source>
</evidence>
<dbReference type="InterPro" id="IPR006153">
    <property type="entry name" value="Cation/H_exchanger_TM"/>
</dbReference>
<feature type="transmembrane region" description="Helical" evidence="8">
    <location>
        <begin position="64"/>
        <end position="83"/>
    </location>
</feature>
<feature type="transmembrane region" description="Helical" evidence="8">
    <location>
        <begin position="33"/>
        <end position="52"/>
    </location>
</feature>
<dbReference type="RefSeq" id="WP_209310149.1">
    <property type="nucleotide sequence ID" value="NZ_JAAVJR010000991.1"/>
</dbReference>
<evidence type="ECO:0000256" key="5">
    <source>
        <dbReference type="ARBA" id="ARBA00022989"/>
    </source>
</evidence>
<keyword evidence="2" id="KW-0813">Transport</keyword>
<evidence type="ECO:0000256" key="7">
    <source>
        <dbReference type="ARBA" id="ARBA00023136"/>
    </source>
</evidence>
<keyword evidence="3" id="KW-0050">Antiport</keyword>
<comment type="caution">
    <text evidence="10">The sequence shown here is derived from an EMBL/GenBank/DDBJ whole genome shotgun (WGS) entry which is preliminary data.</text>
</comment>
<protein>
    <submittedName>
        <fullName evidence="10">Sodium:proton antiporter</fullName>
    </submittedName>
</protein>
<evidence type="ECO:0000256" key="3">
    <source>
        <dbReference type="ARBA" id="ARBA00022449"/>
    </source>
</evidence>
<evidence type="ECO:0000313" key="10">
    <source>
        <dbReference type="EMBL" id="NJW55282.1"/>
    </source>
</evidence>
<keyword evidence="4 8" id="KW-0812">Transmembrane</keyword>
<organism evidence="10 11">
    <name type="scientific">Salinimicrobium oceani</name>
    <dbReference type="NCBI Taxonomy" id="2722702"/>
    <lineage>
        <taxon>Bacteria</taxon>
        <taxon>Pseudomonadati</taxon>
        <taxon>Bacteroidota</taxon>
        <taxon>Flavobacteriia</taxon>
        <taxon>Flavobacteriales</taxon>
        <taxon>Flavobacteriaceae</taxon>
        <taxon>Salinimicrobium</taxon>
    </lineage>
</organism>
<evidence type="ECO:0000256" key="4">
    <source>
        <dbReference type="ARBA" id="ARBA00022692"/>
    </source>
</evidence>
<evidence type="ECO:0000259" key="9">
    <source>
        <dbReference type="Pfam" id="PF00999"/>
    </source>
</evidence>
<keyword evidence="6" id="KW-0406">Ion transport</keyword>
<dbReference type="PANTHER" id="PTHR32507">
    <property type="entry name" value="NA(+)/H(+) ANTIPORTER 1"/>
    <property type="match status" value="1"/>
</dbReference>
<feature type="domain" description="Cation/H+ exchanger transmembrane" evidence="9">
    <location>
        <begin position="7"/>
        <end position="115"/>
    </location>
</feature>
<gene>
    <name evidence="10" type="ORF">HC175_20410</name>
</gene>
<feature type="non-terminal residue" evidence="10">
    <location>
        <position position="1"/>
    </location>
</feature>
<evidence type="ECO:0000256" key="2">
    <source>
        <dbReference type="ARBA" id="ARBA00022448"/>
    </source>
</evidence>
<dbReference type="Proteomes" id="UP000703674">
    <property type="component" value="Unassembled WGS sequence"/>
</dbReference>
<keyword evidence="7 8" id="KW-0472">Membrane</keyword>
<evidence type="ECO:0000256" key="6">
    <source>
        <dbReference type="ARBA" id="ARBA00023065"/>
    </source>
</evidence>
<feature type="non-terminal residue" evidence="10">
    <location>
        <position position="125"/>
    </location>
</feature>
<keyword evidence="5 8" id="KW-1133">Transmembrane helix</keyword>
<comment type="subcellular location">
    <subcellularLocation>
        <location evidence="1">Cell membrane</location>
        <topology evidence="1">Multi-pass membrane protein</topology>
    </subcellularLocation>
</comment>
<evidence type="ECO:0000313" key="11">
    <source>
        <dbReference type="Proteomes" id="UP000703674"/>
    </source>
</evidence>
<evidence type="ECO:0000256" key="1">
    <source>
        <dbReference type="ARBA" id="ARBA00004651"/>
    </source>
</evidence>
<feature type="transmembrane region" description="Helical" evidence="8">
    <location>
        <begin position="95"/>
        <end position="118"/>
    </location>
</feature>
<feature type="transmembrane region" description="Helical" evidence="8">
    <location>
        <begin position="7"/>
        <end position="27"/>
    </location>
</feature>
<keyword evidence="11" id="KW-1185">Reference proteome</keyword>
<dbReference type="EMBL" id="JAAVJR010000991">
    <property type="protein sequence ID" value="NJW55282.1"/>
    <property type="molecule type" value="Genomic_DNA"/>
</dbReference>
<accession>A0ABX1D5C8</accession>
<reference evidence="10 11" key="1">
    <citation type="submission" date="2020-03" db="EMBL/GenBank/DDBJ databases">
        <title>Salinimicrobium sp. nov, isolated from SCS.</title>
        <authorList>
            <person name="Cao W.R."/>
        </authorList>
    </citation>
    <scope>NUCLEOTIDE SEQUENCE [LARGE SCALE GENOMIC DNA]</scope>
    <source>
        <strain evidence="11">J15B91</strain>
    </source>
</reference>
<sequence>ITEIEHLLMVVYIILFGGSIMNGMLTLTDWRGIVFAFLFVIVIRPLAGLIGLTGVKEDFKSKLAVSFFGIRGIGSIFYLSWAFVTFDYFEHKNELYAITAYIILISIVLHGLTAPTAIEYFRKKS</sequence>
<dbReference type="Pfam" id="PF00999">
    <property type="entry name" value="Na_H_Exchanger"/>
    <property type="match status" value="1"/>
</dbReference>
<proteinExistence type="predicted"/>
<name>A0ABX1D5C8_9FLAO</name>
<dbReference type="PANTHER" id="PTHR32507:SF8">
    <property type="entry name" value="CNH1P"/>
    <property type="match status" value="1"/>
</dbReference>